<dbReference type="PATRIC" id="fig|1470200.3.peg.574"/>
<accession>A0A0J0YQJ0</accession>
<keyword evidence="2" id="KW-1185">Reference proteome</keyword>
<dbReference type="AlphaFoldDB" id="A0A0J0YQJ0"/>
<evidence type="ECO:0000313" key="2">
    <source>
        <dbReference type="Proteomes" id="UP000036027"/>
    </source>
</evidence>
<organism evidence="1 2">
    <name type="scientific">Neisseria arctica</name>
    <dbReference type="NCBI Taxonomy" id="1470200"/>
    <lineage>
        <taxon>Bacteria</taxon>
        <taxon>Pseudomonadati</taxon>
        <taxon>Pseudomonadota</taxon>
        <taxon>Betaproteobacteria</taxon>
        <taxon>Neisseriales</taxon>
        <taxon>Neisseriaceae</taxon>
        <taxon>Neisseria</taxon>
    </lineage>
</organism>
<dbReference type="STRING" id="1470200.PL75_08260"/>
<protein>
    <submittedName>
        <fullName evidence="1">Uncharacterized protein</fullName>
    </submittedName>
</protein>
<proteinExistence type="predicted"/>
<dbReference type="Proteomes" id="UP000036027">
    <property type="component" value="Unassembled WGS sequence"/>
</dbReference>
<comment type="caution">
    <text evidence="1">The sequence shown here is derived from an EMBL/GenBank/DDBJ whole genome shotgun (WGS) entry which is preliminary data.</text>
</comment>
<evidence type="ECO:0000313" key="1">
    <source>
        <dbReference type="EMBL" id="KLT72381.1"/>
    </source>
</evidence>
<gene>
    <name evidence="1" type="ORF">PL75_08260</name>
</gene>
<reference evidence="1 2" key="1">
    <citation type="submission" date="2014-11" db="EMBL/GenBank/DDBJ databases">
        <title>Genome of a novel goose pathogen.</title>
        <authorList>
            <person name="Hansen C.M."/>
            <person name="Hueffer K."/>
            <person name="Choi S.C."/>
        </authorList>
    </citation>
    <scope>NUCLEOTIDE SEQUENCE [LARGE SCALE GENOMIC DNA]</scope>
    <source>
        <strain evidence="1 2">KH1503</strain>
    </source>
</reference>
<name>A0A0J0YQJ0_9NEIS</name>
<dbReference type="EMBL" id="JTDO01000013">
    <property type="protein sequence ID" value="KLT72381.1"/>
    <property type="molecule type" value="Genomic_DNA"/>
</dbReference>
<sequence>MQSFRRPFIVLDNHIAIKDNFGLILSLKITTLFFSCPIHNNAAALLGGDVSHHGAYPARTLIQVHI</sequence>